<feature type="DNA-binding region" description="H-T-H motif" evidence="4">
    <location>
        <begin position="43"/>
        <end position="62"/>
    </location>
</feature>
<keyword evidence="8" id="KW-1185">Reference proteome</keyword>
<dbReference type="SUPFAM" id="SSF48498">
    <property type="entry name" value="Tetracyclin repressor-like, C-terminal domain"/>
    <property type="match status" value="1"/>
</dbReference>
<dbReference type="PROSITE" id="PS50977">
    <property type="entry name" value="HTH_TETR_2"/>
    <property type="match status" value="1"/>
</dbReference>
<keyword evidence="3" id="KW-0804">Transcription</keyword>
<dbReference type="Pfam" id="PF16925">
    <property type="entry name" value="TetR_C_13"/>
    <property type="match status" value="1"/>
</dbReference>
<name>A0A347UFP6_9RHOB</name>
<evidence type="ECO:0000256" key="3">
    <source>
        <dbReference type="ARBA" id="ARBA00023163"/>
    </source>
</evidence>
<dbReference type="InterPro" id="IPR001647">
    <property type="entry name" value="HTH_TetR"/>
</dbReference>
<dbReference type="SUPFAM" id="SSF46689">
    <property type="entry name" value="Homeodomain-like"/>
    <property type="match status" value="1"/>
</dbReference>
<evidence type="ECO:0000259" key="6">
    <source>
        <dbReference type="PROSITE" id="PS50977"/>
    </source>
</evidence>
<dbReference type="InterPro" id="IPR011075">
    <property type="entry name" value="TetR_C"/>
</dbReference>
<dbReference type="Gene3D" id="1.10.10.60">
    <property type="entry name" value="Homeodomain-like"/>
    <property type="match status" value="1"/>
</dbReference>
<dbReference type="Proteomes" id="UP000261704">
    <property type="component" value="Chromosome"/>
</dbReference>
<proteinExistence type="predicted"/>
<dbReference type="GO" id="GO:0003677">
    <property type="term" value="F:DNA binding"/>
    <property type="evidence" value="ECO:0007669"/>
    <property type="project" value="UniProtKB-UniRule"/>
</dbReference>
<evidence type="ECO:0000313" key="8">
    <source>
        <dbReference type="Proteomes" id="UP000261704"/>
    </source>
</evidence>
<keyword evidence="1" id="KW-0805">Transcription regulation</keyword>
<organism evidence="7 8">
    <name type="scientific">Profundibacter amoris</name>
    <dbReference type="NCBI Taxonomy" id="2171755"/>
    <lineage>
        <taxon>Bacteria</taxon>
        <taxon>Pseudomonadati</taxon>
        <taxon>Pseudomonadota</taxon>
        <taxon>Alphaproteobacteria</taxon>
        <taxon>Rhodobacterales</taxon>
        <taxon>Paracoccaceae</taxon>
        <taxon>Profundibacter</taxon>
    </lineage>
</organism>
<dbReference type="KEGG" id="pamo:BAR1_06855"/>
<feature type="region of interest" description="Disordered" evidence="5">
    <location>
        <begin position="1"/>
        <end position="21"/>
    </location>
</feature>
<accession>A0A347UFP6</accession>
<evidence type="ECO:0000256" key="5">
    <source>
        <dbReference type="SAM" id="MobiDB-lite"/>
    </source>
</evidence>
<dbReference type="AlphaFoldDB" id="A0A347UFP6"/>
<evidence type="ECO:0000256" key="2">
    <source>
        <dbReference type="ARBA" id="ARBA00023125"/>
    </source>
</evidence>
<dbReference type="Pfam" id="PF00440">
    <property type="entry name" value="TetR_N"/>
    <property type="match status" value="1"/>
</dbReference>
<reference evidence="7 8" key="1">
    <citation type="submission" date="2018-09" db="EMBL/GenBank/DDBJ databases">
        <title>Profundibacter amoris BAR1 gen. nov., sp. nov., a new member of the Roseobacter clade isolated at Lokis Castle Vent Field on the Arctic Mid-Oceanic Ridge.</title>
        <authorList>
            <person name="Le Moine Bauer S."/>
            <person name="Sjoeberg A.G."/>
            <person name="L'Haridon S."/>
            <person name="Stokke R."/>
            <person name="Roalkvam I."/>
            <person name="Steen I.H."/>
            <person name="Dahle H."/>
        </authorList>
    </citation>
    <scope>NUCLEOTIDE SEQUENCE [LARGE SCALE GENOMIC DNA]</scope>
    <source>
        <strain evidence="7 8">BAR1</strain>
    </source>
</reference>
<keyword evidence="2 4" id="KW-0238">DNA-binding</keyword>
<evidence type="ECO:0000313" key="7">
    <source>
        <dbReference type="EMBL" id="AXX97674.1"/>
    </source>
</evidence>
<dbReference type="InterPro" id="IPR009057">
    <property type="entry name" value="Homeodomain-like_sf"/>
</dbReference>
<feature type="domain" description="HTH tetR-type" evidence="6">
    <location>
        <begin position="20"/>
        <end position="80"/>
    </location>
</feature>
<dbReference type="OrthoDB" id="9779746at2"/>
<evidence type="ECO:0000256" key="1">
    <source>
        <dbReference type="ARBA" id="ARBA00023015"/>
    </source>
</evidence>
<sequence length="209" mass="22345">MSSNISDHIPQSRPRGRPRGFNKPAALDAAMRVFWTHGYAGASIGMLSDAMHVPRATLYQLFGDKEGLFKAAVAHYGEVSFASVMEKLDSSGDLHTDLNGFFTGLIDFATKDPETLGCLIAVALADAAGSNKNMRDMLAGRFGMVENTLKTRLQRAQDKGQIPASPNAGDLAMMLAATARGLMVRARTGCAAEEMYPAARTVVDLCCGK</sequence>
<evidence type="ECO:0000256" key="4">
    <source>
        <dbReference type="PROSITE-ProRule" id="PRU00335"/>
    </source>
</evidence>
<dbReference type="PANTHER" id="PTHR47506:SF1">
    <property type="entry name" value="HTH-TYPE TRANSCRIPTIONAL REGULATOR YJDC"/>
    <property type="match status" value="1"/>
</dbReference>
<dbReference type="InterPro" id="IPR036271">
    <property type="entry name" value="Tet_transcr_reg_TetR-rel_C_sf"/>
</dbReference>
<dbReference type="Gene3D" id="1.10.357.10">
    <property type="entry name" value="Tetracycline Repressor, domain 2"/>
    <property type="match status" value="1"/>
</dbReference>
<protein>
    <submittedName>
        <fullName evidence="7">TetR/AcrR family transcriptional regulator</fullName>
    </submittedName>
</protein>
<dbReference type="EMBL" id="CP032125">
    <property type="protein sequence ID" value="AXX97674.1"/>
    <property type="molecule type" value="Genomic_DNA"/>
</dbReference>
<gene>
    <name evidence="7" type="ORF">BAR1_06855</name>
</gene>
<dbReference type="PANTHER" id="PTHR47506">
    <property type="entry name" value="TRANSCRIPTIONAL REGULATORY PROTEIN"/>
    <property type="match status" value="1"/>
</dbReference>